<proteinExistence type="predicted"/>
<dbReference type="AlphaFoldDB" id="A0A4R8R9G8"/>
<name>A0A4R8R9G8_9MYCO</name>
<accession>A0A4R8R9G8</accession>
<sequence>MPEVALWTMSNQSKRQGSPSVSRDAAQFSEALARRFRLLSKAAREYDAGDDDQVVVMAAILRVLLTDRLIDRVTPLDQLDFADTADRLPAGAVAGYGYGITRIKIYAGQQSGGRIVAPLGGAYREREPPTVPFTDWWSKDSVIYATNRPFRTREYVVYEMANTDAIHVDPDLDADYDALTRDTHGFQFNGIPIGGNLASAAVRQIVWEAQHTLHRVLPDLCGSDFPDSPDELTGDELWRVAAMPKEEDSSNDH</sequence>
<gene>
    <name evidence="1" type="ORF">CCUG63697_00511</name>
</gene>
<comment type="caution">
    <text evidence="1">The sequence shown here is derived from an EMBL/GenBank/DDBJ whole genome shotgun (WGS) entry which is preliminary data.</text>
</comment>
<reference evidence="1 2" key="1">
    <citation type="journal article" date="2019" name="Sci. Rep.">
        <title>Extended insight into the Mycobacterium chelonae-abscessus complex through whole genome sequencing of Mycobacterium salmoniphilum outbreak and Mycobacterium salmoniphilum-like strains.</title>
        <authorList>
            <person name="Behra P.R.K."/>
            <person name="Das S."/>
            <person name="Pettersson B.M.F."/>
            <person name="Shirreff L."/>
            <person name="DuCote T."/>
            <person name="Jacobsson K.G."/>
            <person name="Ennis D.G."/>
            <person name="Kirsebom L.A."/>
        </authorList>
    </citation>
    <scope>NUCLEOTIDE SEQUENCE [LARGE SCALE GENOMIC DNA]</scope>
    <source>
        <strain evidence="1 2">CCUG 63697</strain>
    </source>
</reference>
<evidence type="ECO:0000313" key="2">
    <source>
        <dbReference type="Proteomes" id="UP000295165"/>
    </source>
</evidence>
<dbReference type="EMBL" id="PECC01000026">
    <property type="protein sequence ID" value="TDZ52040.1"/>
    <property type="molecule type" value="Genomic_DNA"/>
</dbReference>
<evidence type="ECO:0000313" key="1">
    <source>
        <dbReference type="EMBL" id="TDZ52040.1"/>
    </source>
</evidence>
<organism evidence="1 2">
    <name type="scientific">Mycobacteroides franklinii</name>
    <dbReference type="NCBI Taxonomy" id="948102"/>
    <lineage>
        <taxon>Bacteria</taxon>
        <taxon>Bacillati</taxon>
        <taxon>Actinomycetota</taxon>
        <taxon>Actinomycetes</taxon>
        <taxon>Mycobacteriales</taxon>
        <taxon>Mycobacteriaceae</taxon>
        <taxon>Mycobacteroides</taxon>
    </lineage>
</organism>
<dbReference type="Proteomes" id="UP000295165">
    <property type="component" value="Unassembled WGS sequence"/>
</dbReference>
<protein>
    <submittedName>
        <fullName evidence="1">Uncharacterized protein</fullName>
    </submittedName>
</protein>
<keyword evidence="2" id="KW-1185">Reference proteome</keyword>